<protein>
    <submittedName>
        <fullName evidence="2">DDE-domain-containing protein</fullName>
    </submittedName>
</protein>
<keyword evidence="3" id="KW-1185">Reference proteome</keyword>
<gene>
    <name evidence="2" type="ORF">CALVIDRAFT_477157</name>
</gene>
<evidence type="ECO:0000313" key="3">
    <source>
        <dbReference type="Proteomes" id="UP000076738"/>
    </source>
</evidence>
<feature type="non-terminal residue" evidence="2">
    <location>
        <position position="1"/>
    </location>
</feature>
<organism evidence="2 3">
    <name type="scientific">Calocera viscosa (strain TUFC12733)</name>
    <dbReference type="NCBI Taxonomy" id="1330018"/>
    <lineage>
        <taxon>Eukaryota</taxon>
        <taxon>Fungi</taxon>
        <taxon>Dikarya</taxon>
        <taxon>Basidiomycota</taxon>
        <taxon>Agaricomycotina</taxon>
        <taxon>Dacrymycetes</taxon>
        <taxon>Dacrymycetales</taxon>
        <taxon>Dacrymycetaceae</taxon>
        <taxon>Calocera</taxon>
    </lineage>
</organism>
<dbReference type="STRING" id="1330018.A0A167Q274"/>
<feature type="domain" description="DDE-1" evidence="1">
    <location>
        <begin position="62"/>
        <end position="150"/>
    </location>
</feature>
<dbReference type="InterPro" id="IPR050863">
    <property type="entry name" value="CenT-Element_Derived"/>
</dbReference>
<dbReference type="InterPro" id="IPR004875">
    <property type="entry name" value="DDE_SF_endonuclease_dom"/>
</dbReference>
<accession>A0A167Q274</accession>
<dbReference type="Proteomes" id="UP000076738">
    <property type="component" value="Unassembled WGS sequence"/>
</dbReference>
<dbReference type="EMBL" id="KV417272">
    <property type="protein sequence ID" value="KZO99339.1"/>
    <property type="molecule type" value="Genomic_DNA"/>
</dbReference>
<evidence type="ECO:0000313" key="2">
    <source>
        <dbReference type="EMBL" id="KZO99339.1"/>
    </source>
</evidence>
<dbReference type="Pfam" id="PF03184">
    <property type="entry name" value="DDE_1"/>
    <property type="match status" value="1"/>
</dbReference>
<sequence length="156" mass="18417">LHGEAASVNDAAVSKEREELRDITDGYALHDIFNMDETGLYGKMPPNRTLATKRMSGRKEEKHRLSYAFTINADGSENLDPIVIGRWRRPRCFLSKDGKDYGYKYYWNLKSWMKADIFQEYIEDLDRKMRRQNRHILLLLDNFSGHKWDAERITNV</sequence>
<proteinExistence type="predicted"/>
<dbReference type="GO" id="GO:0003677">
    <property type="term" value="F:DNA binding"/>
    <property type="evidence" value="ECO:0007669"/>
    <property type="project" value="TreeGrafter"/>
</dbReference>
<dbReference type="AlphaFoldDB" id="A0A167Q274"/>
<reference evidence="2 3" key="1">
    <citation type="journal article" date="2016" name="Mol. Biol. Evol.">
        <title>Comparative Genomics of Early-Diverging Mushroom-Forming Fungi Provides Insights into the Origins of Lignocellulose Decay Capabilities.</title>
        <authorList>
            <person name="Nagy L.G."/>
            <person name="Riley R."/>
            <person name="Tritt A."/>
            <person name="Adam C."/>
            <person name="Daum C."/>
            <person name="Floudas D."/>
            <person name="Sun H."/>
            <person name="Yadav J.S."/>
            <person name="Pangilinan J."/>
            <person name="Larsson K.H."/>
            <person name="Matsuura K."/>
            <person name="Barry K."/>
            <person name="Labutti K."/>
            <person name="Kuo R."/>
            <person name="Ohm R.A."/>
            <person name="Bhattacharya S.S."/>
            <person name="Shirouzu T."/>
            <person name="Yoshinaga Y."/>
            <person name="Martin F.M."/>
            <person name="Grigoriev I.V."/>
            <person name="Hibbett D.S."/>
        </authorList>
    </citation>
    <scope>NUCLEOTIDE SEQUENCE [LARGE SCALE GENOMIC DNA]</scope>
    <source>
        <strain evidence="2 3">TUFC12733</strain>
    </source>
</reference>
<name>A0A167Q274_CALVF</name>
<evidence type="ECO:0000259" key="1">
    <source>
        <dbReference type="Pfam" id="PF03184"/>
    </source>
</evidence>
<dbReference type="PANTHER" id="PTHR19303">
    <property type="entry name" value="TRANSPOSON"/>
    <property type="match status" value="1"/>
</dbReference>
<dbReference type="PANTHER" id="PTHR19303:SF73">
    <property type="entry name" value="PROTEIN PDC2"/>
    <property type="match status" value="1"/>
</dbReference>
<dbReference type="GO" id="GO:0005634">
    <property type="term" value="C:nucleus"/>
    <property type="evidence" value="ECO:0007669"/>
    <property type="project" value="TreeGrafter"/>
</dbReference>
<dbReference type="OrthoDB" id="162969at2759"/>